<feature type="compositionally biased region" description="Low complexity" evidence="1">
    <location>
        <begin position="111"/>
        <end position="138"/>
    </location>
</feature>
<proteinExistence type="predicted"/>
<feature type="region of interest" description="Disordered" evidence="1">
    <location>
        <begin position="49"/>
        <end position="68"/>
    </location>
</feature>
<feature type="region of interest" description="Disordered" evidence="1">
    <location>
        <begin position="106"/>
        <end position="172"/>
    </location>
</feature>
<keyword evidence="2" id="KW-0812">Transmembrane</keyword>
<keyword evidence="4" id="KW-1185">Reference proteome</keyword>
<name>A0ABQ3HEE3_9ACTN</name>
<evidence type="ECO:0000256" key="1">
    <source>
        <dbReference type="SAM" id="MobiDB-lite"/>
    </source>
</evidence>
<feature type="compositionally biased region" description="Low complexity" evidence="1">
    <location>
        <begin position="52"/>
        <end position="68"/>
    </location>
</feature>
<sequence>MTDASDLPPAQEAVRRQLADARHVGPPPPEVVARLDDTLAALVAERGAPASGAVPGTAPDAPAPAASAPAVDLAARRRRITGVGLLAAASVVVAGVALGQVLPRGAGDEGGSSASSDSSLAEAPADSGGGSEPESGDAGTDRGEVAPESLRRSPPATTFAGRPALTSTDPDLDQQVLALRPDAAREGDLDSLDALSGCALPSPGPGRRLLAQVDGAAGVVVYRRPAGATQQAEVFVCGASDPVRTLTLPAP</sequence>
<feature type="compositionally biased region" description="Basic and acidic residues" evidence="1">
    <location>
        <begin position="13"/>
        <end position="23"/>
    </location>
</feature>
<gene>
    <name evidence="3" type="ORF">GCM10011376_05630</name>
</gene>
<dbReference type="RefSeq" id="WP_191277814.1">
    <property type="nucleotide sequence ID" value="NZ_BNAD01000001.1"/>
</dbReference>
<evidence type="ECO:0000313" key="4">
    <source>
        <dbReference type="Proteomes" id="UP000597341"/>
    </source>
</evidence>
<evidence type="ECO:0000313" key="3">
    <source>
        <dbReference type="EMBL" id="GHE15783.1"/>
    </source>
</evidence>
<reference evidence="4" key="1">
    <citation type="journal article" date="2019" name="Int. J. Syst. Evol. Microbiol.">
        <title>The Global Catalogue of Microorganisms (GCM) 10K type strain sequencing project: providing services to taxonomists for standard genome sequencing and annotation.</title>
        <authorList>
            <consortium name="The Broad Institute Genomics Platform"/>
            <consortium name="The Broad Institute Genome Sequencing Center for Infectious Disease"/>
            <person name="Wu L."/>
            <person name="Ma J."/>
        </authorList>
    </citation>
    <scope>NUCLEOTIDE SEQUENCE [LARGE SCALE GENOMIC DNA]</scope>
    <source>
        <strain evidence="4">CGMCC 1.12791</strain>
    </source>
</reference>
<keyword evidence="2" id="KW-0472">Membrane</keyword>
<keyword evidence="2" id="KW-1133">Transmembrane helix</keyword>
<comment type="caution">
    <text evidence="3">The sequence shown here is derived from an EMBL/GenBank/DDBJ whole genome shotgun (WGS) entry which is preliminary data.</text>
</comment>
<feature type="region of interest" description="Disordered" evidence="1">
    <location>
        <begin position="1"/>
        <end position="31"/>
    </location>
</feature>
<feature type="transmembrane region" description="Helical" evidence="2">
    <location>
        <begin position="83"/>
        <end position="102"/>
    </location>
</feature>
<accession>A0ABQ3HEE3</accession>
<protein>
    <submittedName>
        <fullName evidence="3">Uncharacterized protein</fullName>
    </submittedName>
</protein>
<dbReference type="EMBL" id="BNAD01000001">
    <property type="protein sequence ID" value="GHE15783.1"/>
    <property type="molecule type" value="Genomic_DNA"/>
</dbReference>
<organism evidence="3 4">
    <name type="scientific">Nocardioides flavus</name>
    <name type="common">ex Wang et al. 2016</name>
    <dbReference type="NCBI Taxonomy" id="2058780"/>
    <lineage>
        <taxon>Bacteria</taxon>
        <taxon>Bacillati</taxon>
        <taxon>Actinomycetota</taxon>
        <taxon>Actinomycetes</taxon>
        <taxon>Propionibacteriales</taxon>
        <taxon>Nocardioidaceae</taxon>
        <taxon>Nocardioides</taxon>
    </lineage>
</organism>
<evidence type="ECO:0000256" key="2">
    <source>
        <dbReference type="SAM" id="Phobius"/>
    </source>
</evidence>
<dbReference type="Proteomes" id="UP000597341">
    <property type="component" value="Unassembled WGS sequence"/>
</dbReference>
<feature type="compositionally biased region" description="Basic and acidic residues" evidence="1">
    <location>
        <begin position="139"/>
        <end position="151"/>
    </location>
</feature>